<proteinExistence type="predicted"/>
<keyword evidence="1" id="KW-1133">Transmembrane helix</keyword>
<evidence type="ECO:0000313" key="3">
    <source>
        <dbReference type="EMBL" id="MDP9848164.1"/>
    </source>
</evidence>
<dbReference type="RefSeq" id="WP_307565284.1">
    <property type="nucleotide sequence ID" value="NZ_JAUSQU010000001.1"/>
</dbReference>
<sequence>MTATENRLRDALSAAAGTASAVRPLTLPVRRRVRAPVLLAAAAVTMAAVGAGFVWAGQLDPRTTTAVQAAPTPQPEPEISIFLCKKNDPFPQCKGAKVDKAKIAEALWSRPDVEWLSFEGAAEAYTNFREQNKDNSDLLTTIKVKDMPESFRILPEEGADWNAILADAKTLPGVSNVIDQRCPGPDVEC</sequence>
<keyword evidence="3" id="KW-0132">Cell division</keyword>
<dbReference type="InterPro" id="IPR040690">
    <property type="entry name" value="FtsX_ECD"/>
</dbReference>
<reference evidence="3 4" key="1">
    <citation type="submission" date="2023-07" db="EMBL/GenBank/DDBJ databases">
        <title>Sequencing the genomes of 1000 actinobacteria strains.</title>
        <authorList>
            <person name="Klenk H.-P."/>
        </authorList>
    </citation>
    <scope>NUCLEOTIDE SEQUENCE [LARGE SCALE GENOMIC DNA]</scope>
    <source>
        <strain evidence="3 4">DSM 46740</strain>
    </source>
</reference>
<dbReference type="GO" id="GO:0051301">
    <property type="term" value="P:cell division"/>
    <property type="evidence" value="ECO:0007669"/>
    <property type="project" value="UniProtKB-KW"/>
</dbReference>
<evidence type="ECO:0000256" key="1">
    <source>
        <dbReference type="SAM" id="Phobius"/>
    </source>
</evidence>
<dbReference type="Pfam" id="PF18075">
    <property type="entry name" value="FtsX_ECD"/>
    <property type="match status" value="1"/>
</dbReference>
<keyword evidence="4" id="KW-1185">Reference proteome</keyword>
<gene>
    <name evidence="3" type="ORF">J2853_007375</name>
</gene>
<keyword evidence="3" id="KW-0131">Cell cycle</keyword>
<dbReference type="Proteomes" id="UP001225356">
    <property type="component" value="Unassembled WGS sequence"/>
</dbReference>
<evidence type="ECO:0000313" key="4">
    <source>
        <dbReference type="Proteomes" id="UP001225356"/>
    </source>
</evidence>
<comment type="caution">
    <text evidence="3">The sequence shown here is derived from an EMBL/GenBank/DDBJ whole genome shotgun (WGS) entry which is preliminary data.</text>
</comment>
<keyword evidence="1" id="KW-0812">Transmembrane</keyword>
<feature type="domain" description="FtsX extracellular" evidence="2">
    <location>
        <begin position="78"/>
        <end position="177"/>
    </location>
</feature>
<name>A0ABT9QQ98_9ACTN</name>
<organism evidence="3 4">
    <name type="scientific">Streptosporangium lutulentum</name>
    <dbReference type="NCBI Taxonomy" id="1461250"/>
    <lineage>
        <taxon>Bacteria</taxon>
        <taxon>Bacillati</taxon>
        <taxon>Actinomycetota</taxon>
        <taxon>Actinomycetes</taxon>
        <taxon>Streptosporangiales</taxon>
        <taxon>Streptosporangiaceae</taxon>
        <taxon>Streptosporangium</taxon>
    </lineage>
</organism>
<accession>A0ABT9QQ98</accession>
<protein>
    <submittedName>
        <fullName evidence="3">Cell division protein FtsX</fullName>
    </submittedName>
</protein>
<keyword evidence="1" id="KW-0472">Membrane</keyword>
<dbReference type="EMBL" id="JAUSQU010000001">
    <property type="protein sequence ID" value="MDP9848164.1"/>
    <property type="molecule type" value="Genomic_DNA"/>
</dbReference>
<dbReference type="Gene3D" id="3.30.70.3040">
    <property type="match status" value="1"/>
</dbReference>
<evidence type="ECO:0000259" key="2">
    <source>
        <dbReference type="Pfam" id="PF18075"/>
    </source>
</evidence>
<feature type="transmembrane region" description="Helical" evidence="1">
    <location>
        <begin position="37"/>
        <end position="56"/>
    </location>
</feature>